<dbReference type="InterPro" id="IPR036513">
    <property type="entry name" value="STAS_dom_sf"/>
</dbReference>
<dbReference type="GO" id="GO:0043856">
    <property type="term" value="F:anti-sigma factor antagonist activity"/>
    <property type="evidence" value="ECO:0007669"/>
    <property type="project" value="InterPro"/>
</dbReference>
<gene>
    <name evidence="4" type="ORF">SAMN05421835_102386</name>
</gene>
<evidence type="ECO:0000313" key="5">
    <source>
        <dbReference type="Proteomes" id="UP000199025"/>
    </source>
</evidence>
<dbReference type="NCBIfam" id="TIGR00377">
    <property type="entry name" value="ant_ant_sig"/>
    <property type="match status" value="1"/>
</dbReference>
<dbReference type="AlphaFoldDB" id="A0A1I3MLW6"/>
<dbReference type="Pfam" id="PF01740">
    <property type="entry name" value="STAS"/>
    <property type="match status" value="1"/>
</dbReference>
<dbReference type="CDD" id="cd07043">
    <property type="entry name" value="STAS_anti-anti-sigma_factors"/>
    <property type="match status" value="1"/>
</dbReference>
<dbReference type="RefSeq" id="WP_177228553.1">
    <property type="nucleotide sequence ID" value="NZ_FORP01000002.1"/>
</dbReference>
<evidence type="ECO:0000259" key="3">
    <source>
        <dbReference type="PROSITE" id="PS50801"/>
    </source>
</evidence>
<evidence type="ECO:0000256" key="2">
    <source>
        <dbReference type="RuleBase" id="RU003749"/>
    </source>
</evidence>
<name>A0A1I3MLW6_9PSEU</name>
<dbReference type="EMBL" id="FORP01000002">
    <property type="protein sequence ID" value="SFI97800.1"/>
    <property type="molecule type" value="Genomic_DNA"/>
</dbReference>
<comment type="similarity">
    <text evidence="1 2">Belongs to the anti-sigma-factor antagonist family.</text>
</comment>
<keyword evidence="5" id="KW-1185">Reference proteome</keyword>
<dbReference type="Proteomes" id="UP000199025">
    <property type="component" value="Unassembled WGS sequence"/>
</dbReference>
<feature type="domain" description="STAS" evidence="3">
    <location>
        <begin position="11"/>
        <end position="119"/>
    </location>
</feature>
<dbReference type="InterPro" id="IPR002645">
    <property type="entry name" value="STAS_dom"/>
</dbReference>
<dbReference type="STRING" id="115433.SAMN05421835_102386"/>
<reference evidence="4 5" key="1">
    <citation type="submission" date="2016-10" db="EMBL/GenBank/DDBJ databases">
        <authorList>
            <person name="de Groot N.N."/>
        </authorList>
    </citation>
    <scope>NUCLEOTIDE SEQUENCE [LARGE SCALE GENOMIC DNA]</scope>
    <source>
        <strain evidence="4 5">DSM 44468</strain>
    </source>
</reference>
<evidence type="ECO:0000313" key="4">
    <source>
        <dbReference type="EMBL" id="SFI97800.1"/>
    </source>
</evidence>
<proteinExistence type="inferred from homology"/>
<dbReference type="PROSITE" id="PS50801">
    <property type="entry name" value="STAS"/>
    <property type="match status" value="1"/>
</dbReference>
<organism evidence="4 5">
    <name type="scientific">Amycolatopsis sacchari</name>
    <dbReference type="NCBI Taxonomy" id="115433"/>
    <lineage>
        <taxon>Bacteria</taxon>
        <taxon>Bacillati</taxon>
        <taxon>Actinomycetota</taxon>
        <taxon>Actinomycetes</taxon>
        <taxon>Pseudonocardiales</taxon>
        <taxon>Pseudonocardiaceae</taxon>
        <taxon>Amycolatopsis</taxon>
    </lineage>
</organism>
<accession>A0A1I3MLW6</accession>
<dbReference type="InterPro" id="IPR003658">
    <property type="entry name" value="Anti-sigma_ant"/>
</dbReference>
<dbReference type="SUPFAM" id="SSF52091">
    <property type="entry name" value="SpoIIaa-like"/>
    <property type="match status" value="1"/>
</dbReference>
<sequence>MTAPAIPPLLRLSSSTPRPGVVVVEANGEIDAATAPQLTTALEPVWASAPGRVVLDLSRVTFLGTAGLGALLRAADHADTAEVVLRLVGGTRCVDRAVEVAGLGARLPVSPDLGHALHG</sequence>
<protein>
    <recommendedName>
        <fullName evidence="2">Anti-sigma factor antagonist</fullName>
    </recommendedName>
</protein>
<dbReference type="PANTHER" id="PTHR33495:SF2">
    <property type="entry name" value="ANTI-SIGMA FACTOR ANTAGONIST TM_1081-RELATED"/>
    <property type="match status" value="1"/>
</dbReference>
<evidence type="ECO:0000256" key="1">
    <source>
        <dbReference type="ARBA" id="ARBA00009013"/>
    </source>
</evidence>
<dbReference type="Gene3D" id="3.30.750.24">
    <property type="entry name" value="STAS domain"/>
    <property type="match status" value="1"/>
</dbReference>
<dbReference type="PANTHER" id="PTHR33495">
    <property type="entry name" value="ANTI-SIGMA FACTOR ANTAGONIST TM_1081-RELATED-RELATED"/>
    <property type="match status" value="1"/>
</dbReference>